<dbReference type="EMBL" id="CM044702">
    <property type="protein sequence ID" value="KAI5679022.1"/>
    <property type="molecule type" value="Genomic_DNA"/>
</dbReference>
<accession>A0ACC0C2A2</accession>
<name>A0ACC0C2A2_CATRO</name>
<gene>
    <name evidence="1" type="ORF">M9H77_09972</name>
</gene>
<dbReference type="Proteomes" id="UP001060085">
    <property type="component" value="Linkage Group LG02"/>
</dbReference>
<proteinExistence type="predicted"/>
<evidence type="ECO:0000313" key="2">
    <source>
        <dbReference type="Proteomes" id="UP001060085"/>
    </source>
</evidence>
<reference evidence="2" key="1">
    <citation type="journal article" date="2023" name="Nat. Plants">
        <title>Single-cell RNA sequencing provides a high-resolution roadmap for understanding the multicellular compartmentation of specialized metabolism.</title>
        <authorList>
            <person name="Sun S."/>
            <person name="Shen X."/>
            <person name="Li Y."/>
            <person name="Li Y."/>
            <person name="Wang S."/>
            <person name="Li R."/>
            <person name="Zhang H."/>
            <person name="Shen G."/>
            <person name="Guo B."/>
            <person name="Wei J."/>
            <person name="Xu J."/>
            <person name="St-Pierre B."/>
            <person name="Chen S."/>
            <person name="Sun C."/>
        </authorList>
    </citation>
    <scope>NUCLEOTIDE SEQUENCE [LARGE SCALE GENOMIC DNA]</scope>
</reference>
<protein>
    <submittedName>
        <fullName evidence="1">Uncharacterized protein</fullName>
    </submittedName>
</protein>
<organism evidence="1 2">
    <name type="scientific">Catharanthus roseus</name>
    <name type="common">Madagascar periwinkle</name>
    <name type="synonym">Vinca rosea</name>
    <dbReference type="NCBI Taxonomy" id="4058"/>
    <lineage>
        <taxon>Eukaryota</taxon>
        <taxon>Viridiplantae</taxon>
        <taxon>Streptophyta</taxon>
        <taxon>Embryophyta</taxon>
        <taxon>Tracheophyta</taxon>
        <taxon>Spermatophyta</taxon>
        <taxon>Magnoliopsida</taxon>
        <taxon>eudicotyledons</taxon>
        <taxon>Gunneridae</taxon>
        <taxon>Pentapetalae</taxon>
        <taxon>asterids</taxon>
        <taxon>lamiids</taxon>
        <taxon>Gentianales</taxon>
        <taxon>Apocynaceae</taxon>
        <taxon>Rauvolfioideae</taxon>
        <taxon>Vinceae</taxon>
        <taxon>Catharanthinae</taxon>
        <taxon>Catharanthus</taxon>
    </lineage>
</organism>
<evidence type="ECO:0000313" key="1">
    <source>
        <dbReference type="EMBL" id="KAI5679022.1"/>
    </source>
</evidence>
<sequence>MGIDLILIGIIYTRVQVLIDIYGVDYRSRKQRFEVVYNLLNTWYNSRVCVQTCVDKVTRISPVVSLFPSVSWWECEVWDIFIISSINHLDLRHISTYYGFEGQLLRKDLPLMDTQHFFAQLELGSEKTLRMKGLKTSAIIPIILVLQCATVLSSSRDFDFFYFVQQWPPSYCDTKRSCCYPTTGKPAEDFSIHGLWPNREDGTWPQNCESNSPFEESEVSDLLDKMEKDWPSLSCPSSDGVRFWTHEWEKHGTCSLLNQHKYFETSLKLKEKANLLQVLKDAEIEPKNGKFYSVETIKDAIEKGIGYTPFIECNVDPSRNHQLYQVYLCVDSSATDFIQCPVFPRGRCGSKIEFPSFSSSSHDEF</sequence>
<keyword evidence="2" id="KW-1185">Reference proteome</keyword>
<comment type="caution">
    <text evidence="1">The sequence shown here is derived from an EMBL/GenBank/DDBJ whole genome shotgun (WGS) entry which is preliminary data.</text>
</comment>